<dbReference type="GO" id="GO:0004828">
    <property type="term" value="F:serine-tRNA ligase activity"/>
    <property type="evidence" value="ECO:0007669"/>
    <property type="project" value="UniProtKB-EC"/>
</dbReference>
<dbReference type="GO" id="GO:0005737">
    <property type="term" value="C:cytoplasm"/>
    <property type="evidence" value="ECO:0007669"/>
    <property type="project" value="UniProtKB-SubCell"/>
</dbReference>
<dbReference type="GO" id="GO:0008963">
    <property type="term" value="F:phospho-N-acetylmuramoyl-pentapeptide-transferase activity"/>
    <property type="evidence" value="ECO:0007669"/>
    <property type="project" value="InterPro"/>
</dbReference>
<dbReference type="PANTHER" id="PTHR43697:SF1">
    <property type="entry name" value="SERINE--TRNA LIGASE"/>
    <property type="match status" value="1"/>
</dbReference>
<dbReference type="SUPFAM" id="SSF46589">
    <property type="entry name" value="tRNA-binding arm"/>
    <property type="match status" value="1"/>
</dbReference>
<reference evidence="24" key="2">
    <citation type="journal article" date="2021" name="Genome Biol. Evol.">
        <title>Developing a high-quality reference genome for a parasitic bivalve with doubly uniparental inheritance (Bivalvia: Unionida).</title>
        <authorList>
            <person name="Smith C.H."/>
        </authorList>
    </citation>
    <scope>NUCLEOTIDE SEQUENCE</scope>
    <source>
        <strain evidence="24">CHS0354</strain>
        <tissue evidence="24">Mantle</tissue>
    </source>
</reference>
<keyword evidence="6" id="KW-0963">Cytoplasm</keyword>
<sequence>MAYLTAYFSVSYILPLFIIYFRKKGFNSDFNKESVTAGYSGATPIMGGAVLVPAILISSLLWVWFNPYILVTLFILIAYSTIGFFDDYGKVKNKLLVEKGVIQKKIYSDTSEGLSEISRLALEFVAAGIAVVAIMYLDPEGRFYVQVPFIPLKEGLPDMHPVLYFTFAVFVIVGSANAVNMTDGLDSLVTIPLITTLFFIAAAAYIGGDNEWSYKLKLLFISNDIKEVAVLSFITIGVLIAFLKYNCPPAAIYMGDVGSLGLGGMIAVLFILLRAELFMPIVGGIFFISGLSSFIQRIWFQMMLRIKGRDYAEKNRFFFRAPYHHHQQVMFSSQEATVKSFYFRYFQKIGIKKIRKDAVPFMQALAKRNIQISFAEILETDRLLREVQTETDTLKSKRNKLSEQVAKEKGDARLPLIEEVKGINSQIKTLEDQSAQYEVNLLAALEIIPNPPLAEVLSGKDENDNTVVRTVGSPKTFPFRQKIIQNWTREFGYEECLPPLMVNPHILYGTGQLPKFEADLFQTKEGRFLIPTAEVPLTNIYADEIIPAENLPLQYTAFTPCFRSEAGSYGKDTKGYLRQHQFNKVELVWFTLPEQSEEAHQKMVSHAEHILQLLELPYRTMLLVRWGYGFFCGKML</sequence>
<keyword evidence="11" id="KW-0067">ATP-binding</keyword>
<feature type="transmembrane region" description="Helical" evidence="22">
    <location>
        <begin position="188"/>
        <end position="208"/>
    </location>
</feature>
<feature type="domain" description="Aminoacyl-transfer RNA synthetases class-II family profile" evidence="23">
    <location>
        <begin position="481"/>
        <end position="636"/>
    </location>
</feature>
<evidence type="ECO:0000256" key="3">
    <source>
        <dbReference type="ARBA" id="ARBA00005045"/>
    </source>
</evidence>
<keyword evidence="12" id="KW-0648">Protein biosynthesis</keyword>
<dbReference type="SUPFAM" id="SSF55681">
    <property type="entry name" value="Class II aaRS and biotin synthetases"/>
    <property type="match status" value="1"/>
</dbReference>
<dbReference type="InterPro" id="IPR015866">
    <property type="entry name" value="Ser-tRNA-synth_1_N"/>
</dbReference>
<evidence type="ECO:0000256" key="2">
    <source>
        <dbReference type="ARBA" id="ARBA00004496"/>
    </source>
</evidence>
<evidence type="ECO:0000256" key="16">
    <source>
        <dbReference type="ARBA" id="ARBA00031113"/>
    </source>
</evidence>
<keyword evidence="21" id="KW-0175">Coiled coil</keyword>
<feature type="transmembrane region" description="Helical" evidence="22">
    <location>
        <begin position="228"/>
        <end position="245"/>
    </location>
</feature>
<dbReference type="PROSITE" id="PS50862">
    <property type="entry name" value="AA_TRNA_LIGASE_II"/>
    <property type="match status" value="1"/>
</dbReference>
<keyword evidence="25" id="KW-1185">Reference proteome</keyword>
<feature type="transmembrane region" description="Helical" evidence="22">
    <location>
        <begin position="281"/>
        <end position="300"/>
    </location>
</feature>
<feature type="transmembrane region" description="Helical" evidence="22">
    <location>
        <begin position="6"/>
        <end position="21"/>
    </location>
</feature>
<dbReference type="Gene3D" id="3.30.930.10">
    <property type="entry name" value="Bira Bifunctional Protein, Domain 2"/>
    <property type="match status" value="1"/>
</dbReference>
<evidence type="ECO:0000256" key="13">
    <source>
        <dbReference type="ARBA" id="ARBA00022989"/>
    </source>
</evidence>
<evidence type="ECO:0000256" key="14">
    <source>
        <dbReference type="ARBA" id="ARBA00023136"/>
    </source>
</evidence>
<dbReference type="InterPro" id="IPR006195">
    <property type="entry name" value="aa-tRNA-synth_II"/>
</dbReference>
<dbReference type="Pfam" id="PF00587">
    <property type="entry name" value="tRNA-synt_2b"/>
    <property type="match status" value="1"/>
</dbReference>
<evidence type="ECO:0000256" key="8">
    <source>
        <dbReference type="ARBA" id="ARBA00022679"/>
    </source>
</evidence>
<evidence type="ECO:0000259" key="23">
    <source>
        <dbReference type="PROSITE" id="PS50862"/>
    </source>
</evidence>
<protein>
    <recommendedName>
        <fullName evidence="18">Serine--tRNA ligase</fullName>
        <ecNumber evidence="5">6.1.1.11</ecNumber>
    </recommendedName>
    <alternativeName>
        <fullName evidence="16">Seryl-tRNA synthetase</fullName>
    </alternativeName>
    <alternativeName>
        <fullName evidence="17">Seryl-tRNA(Ser/Sec) synthetase</fullName>
    </alternativeName>
</protein>
<evidence type="ECO:0000313" key="24">
    <source>
        <dbReference type="EMBL" id="KAK3584124.1"/>
    </source>
</evidence>
<reference evidence="24" key="3">
    <citation type="submission" date="2023-05" db="EMBL/GenBank/DDBJ databases">
        <authorList>
            <person name="Smith C.H."/>
        </authorList>
    </citation>
    <scope>NUCLEOTIDE SEQUENCE</scope>
    <source>
        <strain evidence="24">CHS0354</strain>
        <tissue evidence="24">Mantle</tissue>
    </source>
</reference>
<keyword evidence="14 22" id="KW-0472">Membrane</keyword>
<evidence type="ECO:0000313" key="25">
    <source>
        <dbReference type="Proteomes" id="UP001195483"/>
    </source>
</evidence>
<evidence type="ECO:0000256" key="6">
    <source>
        <dbReference type="ARBA" id="ARBA00022490"/>
    </source>
</evidence>
<dbReference type="AlphaFoldDB" id="A0AAE0S2S4"/>
<dbReference type="EC" id="6.1.1.11" evidence="5"/>
<evidence type="ECO:0000256" key="10">
    <source>
        <dbReference type="ARBA" id="ARBA00022741"/>
    </source>
</evidence>
<keyword evidence="13 22" id="KW-1133">Transmembrane helix</keyword>
<dbReference type="InterPro" id="IPR045864">
    <property type="entry name" value="aa-tRNA-synth_II/BPL/LPL"/>
</dbReference>
<dbReference type="Pfam" id="PF02403">
    <property type="entry name" value="Seryl_tRNA_N"/>
    <property type="match status" value="1"/>
</dbReference>
<keyword evidence="9 22" id="KW-0812">Transmembrane</keyword>
<evidence type="ECO:0000256" key="19">
    <source>
        <dbReference type="ARBA" id="ARBA00047929"/>
    </source>
</evidence>
<evidence type="ECO:0000256" key="9">
    <source>
        <dbReference type="ARBA" id="ARBA00022692"/>
    </source>
</evidence>
<proteinExistence type="inferred from homology"/>
<evidence type="ECO:0000256" key="15">
    <source>
        <dbReference type="ARBA" id="ARBA00023146"/>
    </source>
</evidence>
<feature type="transmembrane region" description="Helical" evidence="22">
    <location>
        <begin position="68"/>
        <end position="85"/>
    </location>
</feature>
<dbReference type="GO" id="GO:0016020">
    <property type="term" value="C:membrane"/>
    <property type="evidence" value="ECO:0007669"/>
    <property type="project" value="UniProtKB-SubCell"/>
</dbReference>
<keyword evidence="10" id="KW-0547">Nucleotide-binding</keyword>
<gene>
    <name evidence="24" type="ORF">CHS0354_035204</name>
</gene>
<feature type="coiled-coil region" evidence="21">
    <location>
        <begin position="384"/>
        <end position="440"/>
    </location>
</feature>
<dbReference type="CDD" id="cd06852">
    <property type="entry name" value="GT_MraY"/>
    <property type="match status" value="1"/>
</dbReference>
<evidence type="ECO:0000256" key="12">
    <source>
        <dbReference type="ARBA" id="ARBA00022917"/>
    </source>
</evidence>
<evidence type="ECO:0000256" key="4">
    <source>
        <dbReference type="ARBA" id="ARBA00010728"/>
    </source>
</evidence>
<dbReference type="InterPro" id="IPR000715">
    <property type="entry name" value="Glycosyl_transferase_4"/>
</dbReference>
<keyword evidence="15" id="KW-0030">Aminoacyl-tRNA synthetase</keyword>
<comment type="pathway">
    <text evidence="3">Aminoacyl-tRNA biosynthesis; selenocysteinyl-tRNA(Sec) biosynthesis; L-seryl-tRNA(Sec) from L-serine and tRNA(Sec): step 1/1.</text>
</comment>
<dbReference type="InterPro" id="IPR002314">
    <property type="entry name" value="aa-tRNA-synt_IIb"/>
</dbReference>
<evidence type="ECO:0000256" key="20">
    <source>
        <dbReference type="ARBA" id="ARBA00048823"/>
    </source>
</evidence>
<comment type="similarity">
    <text evidence="4">Belongs to the class-II aminoacyl-tRNA synthetase family. Type-1 seryl-tRNA synthetase subfamily.</text>
</comment>
<feature type="transmembrane region" description="Helical" evidence="22">
    <location>
        <begin position="257"/>
        <end position="275"/>
    </location>
</feature>
<comment type="catalytic activity">
    <reaction evidence="20">
        <text>tRNA(Ser) + L-serine + ATP = L-seryl-tRNA(Ser) + AMP + diphosphate + H(+)</text>
        <dbReference type="Rhea" id="RHEA:12292"/>
        <dbReference type="Rhea" id="RHEA-COMP:9669"/>
        <dbReference type="Rhea" id="RHEA-COMP:9703"/>
        <dbReference type="ChEBI" id="CHEBI:15378"/>
        <dbReference type="ChEBI" id="CHEBI:30616"/>
        <dbReference type="ChEBI" id="CHEBI:33019"/>
        <dbReference type="ChEBI" id="CHEBI:33384"/>
        <dbReference type="ChEBI" id="CHEBI:78442"/>
        <dbReference type="ChEBI" id="CHEBI:78533"/>
        <dbReference type="ChEBI" id="CHEBI:456215"/>
        <dbReference type="EC" id="6.1.1.11"/>
    </reaction>
</comment>
<evidence type="ECO:0000256" key="5">
    <source>
        <dbReference type="ARBA" id="ARBA00012840"/>
    </source>
</evidence>
<feature type="transmembrane region" description="Helical" evidence="22">
    <location>
        <begin position="162"/>
        <end position="181"/>
    </location>
</feature>
<dbReference type="EMBL" id="JAEAOA010002069">
    <property type="protein sequence ID" value="KAK3584124.1"/>
    <property type="molecule type" value="Genomic_DNA"/>
</dbReference>
<evidence type="ECO:0000256" key="17">
    <source>
        <dbReference type="ARBA" id="ARBA00033352"/>
    </source>
</evidence>
<comment type="catalytic activity">
    <reaction evidence="19">
        <text>tRNA(Sec) + L-serine + ATP = L-seryl-tRNA(Sec) + AMP + diphosphate + H(+)</text>
        <dbReference type="Rhea" id="RHEA:42580"/>
        <dbReference type="Rhea" id="RHEA-COMP:9742"/>
        <dbReference type="Rhea" id="RHEA-COMP:10128"/>
        <dbReference type="ChEBI" id="CHEBI:15378"/>
        <dbReference type="ChEBI" id="CHEBI:30616"/>
        <dbReference type="ChEBI" id="CHEBI:33019"/>
        <dbReference type="ChEBI" id="CHEBI:33384"/>
        <dbReference type="ChEBI" id="CHEBI:78442"/>
        <dbReference type="ChEBI" id="CHEBI:78533"/>
        <dbReference type="ChEBI" id="CHEBI:456215"/>
        <dbReference type="EC" id="6.1.1.11"/>
    </reaction>
</comment>
<dbReference type="Proteomes" id="UP001195483">
    <property type="component" value="Unassembled WGS sequence"/>
</dbReference>
<reference evidence="24" key="1">
    <citation type="journal article" date="2021" name="Genome Biol. Evol.">
        <title>A High-Quality Reference Genome for a Parasitic Bivalve with Doubly Uniparental Inheritance (Bivalvia: Unionida).</title>
        <authorList>
            <person name="Smith C.H."/>
        </authorList>
    </citation>
    <scope>NUCLEOTIDE SEQUENCE</scope>
    <source>
        <strain evidence="24">CHS0354</strain>
    </source>
</reference>
<evidence type="ECO:0000256" key="22">
    <source>
        <dbReference type="SAM" id="Phobius"/>
    </source>
</evidence>
<dbReference type="InterPro" id="IPR010978">
    <property type="entry name" value="tRNA-bd_arm"/>
</dbReference>
<accession>A0AAE0S2S4</accession>
<comment type="subcellular location">
    <subcellularLocation>
        <location evidence="2">Cytoplasm</location>
    </subcellularLocation>
    <subcellularLocation>
        <location evidence="1">Membrane</location>
        <topology evidence="1">Multi-pass membrane protein</topology>
    </subcellularLocation>
</comment>
<organism evidence="24 25">
    <name type="scientific">Potamilus streckersoni</name>
    <dbReference type="NCBI Taxonomy" id="2493646"/>
    <lineage>
        <taxon>Eukaryota</taxon>
        <taxon>Metazoa</taxon>
        <taxon>Spiralia</taxon>
        <taxon>Lophotrochozoa</taxon>
        <taxon>Mollusca</taxon>
        <taxon>Bivalvia</taxon>
        <taxon>Autobranchia</taxon>
        <taxon>Heteroconchia</taxon>
        <taxon>Palaeoheterodonta</taxon>
        <taxon>Unionida</taxon>
        <taxon>Unionoidea</taxon>
        <taxon>Unionidae</taxon>
        <taxon>Ambleminae</taxon>
        <taxon>Lampsilini</taxon>
        <taxon>Potamilus</taxon>
    </lineage>
</organism>
<dbReference type="InterPro" id="IPR002317">
    <property type="entry name" value="Ser-tRNA-ligase_type_1"/>
</dbReference>
<evidence type="ECO:0000256" key="1">
    <source>
        <dbReference type="ARBA" id="ARBA00004141"/>
    </source>
</evidence>
<evidence type="ECO:0000256" key="11">
    <source>
        <dbReference type="ARBA" id="ARBA00022840"/>
    </source>
</evidence>
<dbReference type="InterPro" id="IPR042103">
    <property type="entry name" value="SerRS_1_N_sf"/>
</dbReference>
<evidence type="ECO:0000256" key="7">
    <source>
        <dbReference type="ARBA" id="ARBA00022598"/>
    </source>
</evidence>
<dbReference type="Pfam" id="PF00953">
    <property type="entry name" value="Glycos_transf_4"/>
    <property type="match status" value="1"/>
</dbReference>
<keyword evidence="7" id="KW-0436">Ligase</keyword>
<evidence type="ECO:0000256" key="21">
    <source>
        <dbReference type="SAM" id="Coils"/>
    </source>
</evidence>
<dbReference type="Gene3D" id="1.10.287.40">
    <property type="entry name" value="Serine-tRNA synthetase, tRNA binding domain"/>
    <property type="match status" value="1"/>
</dbReference>
<dbReference type="InterPro" id="IPR003524">
    <property type="entry name" value="PNAcMuramoyl-5peptid_Trfase"/>
</dbReference>
<dbReference type="PANTHER" id="PTHR43697">
    <property type="entry name" value="SERYL-TRNA SYNTHETASE"/>
    <property type="match status" value="1"/>
</dbReference>
<evidence type="ECO:0000256" key="18">
    <source>
        <dbReference type="ARBA" id="ARBA00039158"/>
    </source>
</evidence>
<dbReference type="GO" id="GO:0006434">
    <property type="term" value="P:seryl-tRNA aminoacylation"/>
    <property type="evidence" value="ECO:0007669"/>
    <property type="project" value="InterPro"/>
</dbReference>
<comment type="caution">
    <text evidence="24">The sequence shown here is derived from an EMBL/GenBank/DDBJ whole genome shotgun (WGS) entry which is preliminary data.</text>
</comment>
<keyword evidence="8" id="KW-0808">Transferase</keyword>
<feature type="transmembrane region" description="Helical" evidence="22">
    <location>
        <begin position="42"/>
        <end position="62"/>
    </location>
</feature>
<dbReference type="GO" id="GO:0005524">
    <property type="term" value="F:ATP binding"/>
    <property type="evidence" value="ECO:0007669"/>
    <property type="project" value="UniProtKB-KW"/>
</dbReference>
<dbReference type="PRINTS" id="PR00981">
    <property type="entry name" value="TRNASYNTHSER"/>
</dbReference>
<name>A0AAE0S2S4_9BIVA</name>